<accession>A0A7X3LI47</accession>
<gene>
    <name evidence="1" type="ORF">GRF59_14785</name>
</gene>
<protein>
    <submittedName>
        <fullName evidence="1">Uncharacterized protein</fullName>
    </submittedName>
</protein>
<dbReference type="EMBL" id="WUBI01000002">
    <property type="protein sequence ID" value="MWV44885.1"/>
    <property type="molecule type" value="Genomic_DNA"/>
</dbReference>
<dbReference type="RefSeq" id="WP_160498496.1">
    <property type="nucleotide sequence ID" value="NZ_WUBI01000002.1"/>
</dbReference>
<name>A0A7X3LI47_9BACL</name>
<reference evidence="1 2" key="1">
    <citation type="submission" date="2019-12" db="EMBL/GenBank/DDBJ databases">
        <title>Paenibacillus sp. nov., an endophytic bacterium isolated from the stem of Dendrobium.</title>
        <authorList>
            <person name="Zhao R."/>
        </authorList>
    </citation>
    <scope>NUCLEOTIDE SEQUENCE [LARGE SCALE GENOMIC DNA]</scope>
    <source>
        <strain evidence="1 2">HJL G12</strain>
    </source>
</reference>
<evidence type="ECO:0000313" key="1">
    <source>
        <dbReference type="EMBL" id="MWV44885.1"/>
    </source>
</evidence>
<comment type="caution">
    <text evidence="1">The sequence shown here is derived from an EMBL/GenBank/DDBJ whole genome shotgun (WGS) entry which is preliminary data.</text>
</comment>
<dbReference type="AlphaFoldDB" id="A0A7X3LI47"/>
<organism evidence="1 2">
    <name type="scientific">Paenibacillus dendrobii</name>
    <dbReference type="NCBI Taxonomy" id="2691084"/>
    <lineage>
        <taxon>Bacteria</taxon>
        <taxon>Bacillati</taxon>
        <taxon>Bacillota</taxon>
        <taxon>Bacilli</taxon>
        <taxon>Bacillales</taxon>
        <taxon>Paenibacillaceae</taxon>
        <taxon>Paenibacillus</taxon>
    </lineage>
</organism>
<proteinExistence type="predicted"/>
<evidence type="ECO:0000313" key="2">
    <source>
        <dbReference type="Proteomes" id="UP000460318"/>
    </source>
</evidence>
<keyword evidence="2" id="KW-1185">Reference proteome</keyword>
<sequence>MNEDIQFLKELQQELNTQEHDFQAAPRFWVIMDYRKIPGHEDYDCGEYEYFHNDGDHVVFKSFNDLKEFIEEYYEEEIDDEVRWYLSEDDFDFLWQYIIDNMNDNGYFGSVFVKEEEFIVPNTMFLTKEEAKTHLRFNHYHYTSKAHTYAMTAWRAPKVERLLNILSQFDFDLMKGE</sequence>
<dbReference type="Proteomes" id="UP000460318">
    <property type="component" value="Unassembled WGS sequence"/>
</dbReference>